<gene>
    <name evidence="2" type="ORF">cubi_03433</name>
</gene>
<reference evidence="2 3" key="1">
    <citation type="submission" date="2016-10" db="EMBL/GenBank/DDBJ databases">
        <title>Reductive evolution of mitochondrial metabolism and differential evolution of invasion-related proteins in Cryptosporidium.</title>
        <authorList>
            <person name="Liu S."/>
            <person name="Roellig D.M."/>
            <person name="Guo Y."/>
            <person name="Li N."/>
            <person name="Frace M.A."/>
            <person name="Tang K."/>
            <person name="Zhang L."/>
            <person name="Feng Y."/>
            <person name="Xiao L."/>
        </authorList>
    </citation>
    <scope>NUCLEOTIDE SEQUENCE [LARGE SCALE GENOMIC DNA]</scope>
    <source>
        <strain evidence="2">39726</strain>
    </source>
</reference>
<sequence length="713" mass="85152">MIIKYKTKLLVLIFTVIWKVGIIENAIYRKKERFVLPKFWNVKERFTYIRRNNTRSFDPIMEETNLSKVDSKNDNYFYQQDLFTKEEKKNYLENKYQHLETIREDLIRNWAFNIKYGSSKVVKETHFRIIMYFVKKTTGSKIIKKNQVIDEIDKKNILNRQDPYEDPVFFKLDRTEKTDEFFKELSKPIKSIQNCWDIYSTITKNYSYELFEKEFDSFMDSETQDSTSNDEEKDNFQEIPKIEKRKFEYSKEIFEKMGIKDAVKLVESVSNIPKLPKTSKILSKHQDKRKFLLRLTCEFYMKAMKEIEDYLRDEYEQYDFELLQVKSKIYNTWQKLYLRSPSNGMWYLFKQIIPIRGDLTVFGLSNGDLPLLPTKEKMSIPDIPPDFFEYTTMPKSCSNNLVALSLNNGYRIQLGISKTPKYIQFGKLYRYFEHSLTISYTSLNLCMRTIKLQTFFQAYYYQTVNEYRPDPSSSFYWQTPDWDSLSGYISYIPPGNTTLFPSRNQFVWCLLWTTTEYTRTFARFRVNPIKVNVKDILHIPMKMQKIGTKPDLEACFILIRYFWLAKLIRINKRKYRPLRKDSPHDVIMDYSSIYYICVAILKCRVTFHRSYLKHFKQEDINPAIEKVYDTQDPHGEYNNLNNRFLILSIPKLKSLKKVKVILYGVVSTVLFGALTGITLLNIITNNQIPSNQIMRSGYHNSLQDLNIINNLRL</sequence>
<feature type="transmembrane region" description="Helical" evidence="1">
    <location>
        <begin position="660"/>
        <end position="683"/>
    </location>
</feature>
<organism evidence="2 3">
    <name type="scientific">Cryptosporidium ubiquitum</name>
    <dbReference type="NCBI Taxonomy" id="857276"/>
    <lineage>
        <taxon>Eukaryota</taxon>
        <taxon>Sar</taxon>
        <taxon>Alveolata</taxon>
        <taxon>Apicomplexa</taxon>
        <taxon>Conoidasida</taxon>
        <taxon>Coccidia</taxon>
        <taxon>Eucoccidiorida</taxon>
        <taxon>Eimeriorina</taxon>
        <taxon>Cryptosporidiidae</taxon>
        <taxon>Cryptosporidium</taxon>
    </lineage>
</organism>
<dbReference type="Proteomes" id="UP000186176">
    <property type="component" value="Unassembled WGS sequence"/>
</dbReference>
<accession>A0A1J4MJJ9</accession>
<proteinExistence type="predicted"/>
<evidence type="ECO:0000313" key="3">
    <source>
        <dbReference type="Proteomes" id="UP000186176"/>
    </source>
</evidence>
<keyword evidence="3" id="KW-1185">Reference proteome</keyword>
<keyword evidence="1" id="KW-0472">Membrane</keyword>
<dbReference type="RefSeq" id="XP_028874890.1">
    <property type="nucleotide sequence ID" value="XM_029020446.1"/>
</dbReference>
<name>A0A1J4MJJ9_9CRYT</name>
<keyword evidence="1" id="KW-0812">Transmembrane</keyword>
<dbReference type="VEuPathDB" id="CryptoDB:cubi_03433"/>
<protein>
    <submittedName>
        <fullName evidence="2">Uncharacterized protein</fullName>
    </submittedName>
</protein>
<evidence type="ECO:0000256" key="1">
    <source>
        <dbReference type="SAM" id="Phobius"/>
    </source>
</evidence>
<dbReference type="OrthoDB" id="341379at2759"/>
<dbReference type="AlphaFoldDB" id="A0A1J4MJJ9"/>
<feature type="transmembrane region" description="Helical" evidence="1">
    <location>
        <begin position="9"/>
        <end position="28"/>
    </location>
</feature>
<comment type="caution">
    <text evidence="2">The sequence shown here is derived from an EMBL/GenBank/DDBJ whole genome shotgun (WGS) entry which is preliminary data.</text>
</comment>
<evidence type="ECO:0000313" key="2">
    <source>
        <dbReference type="EMBL" id="OII73635.1"/>
    </source>
</evidence>
<keyword evidence="1" id="KW-1133">Transmembrane helix</keyword>
<dbReference type="GeneID" id="39980225"/>
<dbReference type="EMBL" id="LRBP01000014">
    <property type="protein sequence ID" value="OII73635.1"/>
    <property type="molecule type" value="Genomic_DNA"/>
</dbReference>